<reference evidence="2 3" key="1">
    <citation type="submission" date="2024-05" db="EMBL/GenBank/DDBJ databases">
        <authorList>
            <person name="Wallberg A."/>
        </authorList>
    </citation>
    <scope>NUCLEOTIDE SEQUENCE [LARGE SCALE GENOMIC DNA]</scope>
</reference>
<accession>A0AAV2RT82</accession>
<comment type="caution">
    <text evidence="2">The sequence shown here is derived from an EMBL/GenBank/DDBJ whole genome shotgun (WGS) entry which is preliminary data.</text>
</comment>
<protein>
    <submittedName>
        <fullName evidence="2">Uncharacterized protein</fullName>
    </submittedName>
</protein>
<proteinExistence type="predicted"/>
<dbReference type="AlphaFoldDB" id="A0AAV2RT82"/>
<sequence length="109" mass="11605">DGKPLLVTVGLGENRHVISSDRISYGRDTKKISGLEWGDDRDDGRKHVSERLSVHHRLGPGPVFNDNKGNRNLGGGGGGGGKKFPMKRGGRGPAGGGRDGGNNNRMKNY</sequence>
<organism evidence="2 3">
    <name type="scientific">Meganyctiphanes norvegica</name>
    <name type="common">Northern krill</name>
    <name type="synonym">Thysanopoda norvegica</name>
    <dbReference type="NCBI Taxonomy" id="48144"/>
    <lineage>
        <taxon>Eukaryota</taxon>
        <taxon>Metazoa</taxon>
        <taxon>Ecdysozoa</taxon>
        <taxon>Arthropoda</taxon>
        <taxon>Crustacea</taxon>
        <taxon>Multicrustacea</taxon>
        <taxon>Malacostraca</taxon>
        <taxon>Eumalacostraca</taxon>
        <taxon>Eucarida</taxon>
        <taxon>Euphausiacea</taxon>
        <taxon>Euphausiidae</taxon>
        <taxon>Meganyctiphanes</taxon>
    </lineage>
</organism>
<dbReference type="Proteomes" id="UP001497623">
    <property type="component" value="Unassembled WGS sequence"/>
</dbReference>
<feature type="non-terminal residue" evidence="2">
    <location>
        <position position="1"/>
    </location>
</feature>
<feature type="region of interest" description="Disordered" evidence="1">
    <location>
        <begin position="52"/>
        <end position="109"/>
    </location>
</feature>
<name>A0AAV2RT82_MEGNR</name>
<feature type="compositionally biased region" description="Gly residues" evidence="1">
    <location>
        <begin position="72"/>
        <end position="82"/>
    </location>
</feature>
<gene>
    <name evidence="2" type="ORF">MNOR_LOCUS28417</name>
</gene>
<keyword evidence="3" id="KW-1185">Reference proteome</keyword>
<evidence type="ECO:0000313" key="2">
    <source>
        <dbReference type="EMBL" id="CAL4139223.1"/>
    </source>
</evidence>
<dbReference type="EMBL" id="CAXKWB010031323">
    <property type="protein sequence ID" value="CAL4139223.1"/>
    <property type="molecule type" value="Genomic_DNA"/>
</dbReference>
<evidence type="ECO:0000313" key="3">
    <source>
        <dbReference type="Proteomes" id="UP001497623"/>
    </source>
</evidence>
<evidence type="ECO:0000256" key="1">
    <source>
        <dbReference type="SAM" id="MobiDB-lite"/>
    </source>
</evidence>
<feature type="compositionally biased region" description="Gly residues" evidence="1">
    <location>
        <begin position="91"/>
        <end position="100"/>
    </location>
</feature>